<dbReference type="Proteomes" id="UP000094526">
    <property type="component" value="Unassembled WGS sequence"/>
</dbReference>
<keyword evidence="3" id="KW-1185">Reference proteome</keyword>
<proteinExistence type="predicted"/>
<evidence type="ECO:0000256" key="1">
    <source>
        <dbReference type="SAM" id="MobiDB-lite"/>
    </source>
</evidence>
<evidence type="ECO:0000313" key="3">
    <source>
        <dbReference type="Proteomes" id="UP000094526"/>
    </source>
</evidence>
<reference evidence="3" key="1">
    <citation type="submission" date="2015-07" db="EMBL/GenBank/DDBJ databases">
        <authorList>
            <person name="Teixeira M.M."/>
            <person name="Souza R.C."/>
            <person name="Almeida L.G."/>
            <person name="Vicente V.A."/>
            <person name="de Hoog S."/>
            <person name="Bocca A.L."/>
            <person name="de Almeida S.R."/>
            <person name="Vasconcelos A.T."/>
            <person name="Felipe M.S."/>
        </authorList>
    </citation>
    <scope>NUCLEOTIDE SEQUENCE [LARGE SCALE GENOMIC DNA]</scope>
    <source>
        <strain evidence="3">KSF</strain>
    </source>
</reference>
<dbReference type="AlphaFoldDB" id="A0A1C1CN51"/>
<feature type="compositionally biased region" description="Acidic residues" evidence="1">
    <location>
        <begin position="425"/>
        <end position="457"/>
    </location>
</feature>
<sequence>MASSDLTLLSPAEREAVEGLLLFSQTAIVFSQSVSPEPGRDPDDTDTDQDLPAKSRMNSAARALYTLQFDTRLDSNDVLSPPGTMIPNMASGKPWFHDLLKCKPLQDFVRFGLRTATLDDEAEERVATILDNMEDRPCVHEACWYLEACGWDVQAAITLYRHDEATRKRRKKSRHSAANRFATQVTSANYDPTMLNFQARQVDGLIRTAATFARPDAFMKHNAQHMKALNQWRNDLKRLFSGSPGADPAFAEFLPTLAKYTEAEDRFLLNRFGSKVPDFDVQGKGLAMQEITQEFNALFVGRCLPHAPSPCGPRKVESISEHIHTTLIGRNTGDSSYQLVSQMVQGIQMREQAKFDDLLKAPLAYRVRDVERGMSAIDIGRERRGCNTNTATGMGFENQSNNHTGMDVDIGSDAVARGQALSELEISDSQDEDTDAEADDEMEDTDRDGEEDAADWEIEVRGLPLRLRSSY</sequence>
<accession>A0A1C1CN51</accession>
<dbReference type="VEuPathDB" id="FungiDB:CLCR_07092"/>
<dbReference type="EMBL" id="LGRB01000010">
    <property type="protein sequence ID" value="OCT49955.1"/>
    <property type="molecule type" value="Genomic_DNA"/>
</dbReference>
<evidence type="ECO:0000313" key="2">
    <source>
        <dbReference type="EMBL" id="OCT49955.1"/>
    </source>
</evidence>
<name>A0A1C1CN51_9EURO</name>
<feature type="region of interest" description="Disordered" evidence="1">
    <location>
        <begin position="33"/>
        <end position="55"/>
    </location>
</feature>
<dbReference type="OrthoDB" id="4161151at2759"/>
<comment type="caution">
    <text evidence="2">The sequence shown here is derived from an EMBL/GenBank/DDBJ whole genome shotgun (WGS) entry which is preliminary data.</text>
</comment>
<gene>
    <name evidence="2" type="ORF">CLCR_07092</name>
</gene>
<organism evidence="2 3">
    <name type="scientific">Cladophialophora carrionii</name>
    <dbReference type="NCBI Taxonomy" id="86049"/>
    <lineage>
        <taxon>Eukaryota</taxon>
        <taxon>Fungi</taxon>
        <taxon>Dikarya</taxon>
        <taxon>Ascomycota</taxon>
        <taxon>Pezizomycotina</taxon>
        <taxon>Eurotiomycetes</taxon>
        <taxon>Chaetothyriomycetidae</taxon>
        <taxon>Chaetothyriales</taxon>
        <taxon>Herpotrichiellaceae</taxon>
        <taxon>Cladophialophora</taxon>
    </lineage>
</organism>
<protein>
    <submittedName>
        <fullName evidence="2">Uncharacterized protein</fullName>
    </submittedName>
</protein>
<feature type="region of interest" description="Disordered" evidence="1">
    <location>
        <begin position="423"/>
        <end position="459"/>
    </location>
</feature>